<dbReference type="InterPro" id="IPR001568">
    <property type="entry name" value="RNase_T2-like"/>
</dbReference>
<accession>A0AAV7FGM7</accession>
<evidence type="ECO:0000256" key="3">
    <source>
        <dbReference type="SAM" id="SignalP"/>
    </source>
</evidence>
<keyword evidence="5" id="KW-1185">Reference proteome</keyword>
<proteinExistence type="inferred from homology"/>
<gene>
    <name evidence="4" type="ORF">H6P81_003863</name>
</gene>
<evidence type="ECO:0000256" key="2">
    <source>
        <dbReference type="RuleBase" id="RU004328"/>
    </source>
</evidence>
<dbReference type="GO" id="GO:0033897">
    <property type="term" value="F:ribonuclease T2 activity"/>
    <property type="evidence" value="ECO:0007669"/>
    <property type="project" value="InterPro"/>
</dbReference>
<evidence type="ECO:0000313" key="4">
    <source>
        <dbReference type="EMBL" id="KAG9459355.1"/>
    </source>
</evidence>
<dbReference type="GO" id="GO:0006401">
    <property type="term" value="P:RNA catabolic process"/>
    <property type="evidence" value="ECO:0007669"/>
    <property type="project" value="TreeGrafter"/>
</dbReference>
<dbReference type="SUPFAM" id="SSF55895">
    <property type="entry name" value="Ribonuclease Rh-like"/>
    <property type="match status" value="1"/>
</dbReference>
<organism evidence="4 5">
    <name type="scientific">Aristolochia fimbriata</name>
    <name type="common">White veined hardy Dutchman's pipe vine</name>
    <dbReference type="NCBI Taxonomy" id="158543"/>
    <lineage>
        <taxon>Eukaryota</taxon>
        <taxon>Viridiplantae</taxon>
        <taxon>Streptophyta</taxon>
        <taxon>Embryophyta</taxon>
        <taxon>Tracheophyta</taxon>
        <taxon>Spermatophyta</taxon>
        <taxon>Magnoliopsida</taxon>
        <taxon>Magnoliidae</taxon>
        <taxon>Piperales</taxon>
        <taxon>Aristolochiaceae</taxon>
        <taxon>Aristolochia</taxon>
    </lineage>
</organism>
<keyword evidence="3" id="KW-0732">Signal</keyword>
<dbReference type="EMBL" id="JAINDJ010000002">
    <property type="protein sequence ID" value="KAG9459355.1"/>
    <property type="molecule type" value="Genomic_DNA"/>
</dbReference>
<name>A0AAV7FGM7_ARIFI</name>
<comment type="similarity">
    <text evidence="1 2">Belongs to the RNase T2 family.</text>
</comment>
<dbReference type="Gene3D" id="3.90.730.10">
    <property type="entry name" value="Ribonuclease T2-like"/>
    <property type="match status" value="1"/>
</dbReference>
<dbReference type="AlphaFoldDB" id="A0AAV7FGM7"/>
<sequence>MASNARVVASVSFLLALLCVQAAAQTNFDFYALGLLWPGSVCKKTAGCCKTQFAPSPVADFFVTGLYTYSANGPVSKCPGAPFSQQLLQTILSDLWNYWQVIKCPSHPDNVINFWTAVWSNYGTCTGMDEVTYFTTAVNQRKNFDVLNKLSQYQIAPNDMFYRTQVVVDALRWAYGVKTLLFCSNDVDGKVQLQEVFICLNKITYQPIDCPASWTQQCPERFIFHSFNVNMLGSASPMEGLLGHDSA</sequence>
<feature type="signal peptide" evidence="3">
    <location>
        <begin position="1"/>
        <end position="24"/>
    </location>
</feature>
<evidence type="ECO:0000313" key="5">
    <source>
        <dbReference type="Proteomes" id="UP000825729"/>
    </source>
</evidence>
<dbReference type="Pfam" id="PF00445">
    <property type="entry name" value="Ribonuclease_T2"/>
    <property type="match status" value="1"/>
</dbReference>
<dbReference type="PANTHER" id="PTHR11240:SF57">
    <property type="entry name" value="OS09G0538000 PROTEIN"/>
    <property type="match status" value="1"/>
</dbReference>
<protein>
    <submittedName>
        <fullName evidence="4">Uncharacterized protein</fullName>
    </submittedName>
</protein>
<comment type="caution">
    <text evidence="4">The sequence shown here is derived from an EMBL/GenBank/DDBJ whole genome shotgun (WGS) entry which is preliminary data.</text>
</comment>
<dbReference type="InterPro" id="IPR036430">
    <property type="entry name" value="RNase_T2-like_sf"/>
</dbReference>
<reference evidence="4 5" key="1">
    <citation type="submission" date="2021-07" db="EMBL/GenBank/DDBJ databases">
        <title>The Aristolochia fimbriata genome: insights into angiosperm evolution, floral development and chemical biosynthesis.</title>
        <authorList>
            <person name="Jiao Y."/>
        </authorList>
    </citation>
    <scope>NUCLEOTIDE SEQUENCE [LARGE SCALE GENOMIC DNA]</scope>
    <source>
        <strain evidence="4">IBCAS-2021</strain>
        <tissue evidence="4">Leaf</tissue>
    </source>
</reference>
<dbReference type="PANTHER" id="PTHR11240">
    <property type="entry name" value="RIBONUCLEASE T2"/>
    <property type="match status" value="1"/>
</dbReference>
<dbReference type="GO" id="GO:0005576">
    <property type="term" value="C:extracellular region"/>
    <property type="evidence" value="ECO:0007669"/>
    <property type="project" value="TreeGrafter"/>
</dbReference>
<dbReference type="GO" id="GO:0003723">
    <property type="term" value="F:RNA binding"/>
    <property type="evidence" value="ECO:0007669"/>
    <property type="project" value="InterPro"/>
</dbReference>
<feature type="chain" id="PRO_5043507528" evidence="3">
    <location>
        <begin position="25"/>
        <end position="247"/>
    </location>
</feature>
<evidence type="ECO:0000256" key="1">
    <source>
        <dbReference type="ARBA" id="ARBA00007469"/>
    </source>
</evidence>
<dbReference type="Proteomes" id="UP000825729">
    <property type="component" value="Unassembled WGS sequence"/>
</dbReference>